<accession>A9H656</accession>
<evidence type="ECO:0000313" key="2">
    <source>
        <dbReference type="EMBL" id="CAP54416.1"/>
    </source>
</evidence>
<feature type="compositionally biased region" description="Gly residues" evidence="1">
    <location>
        <begin position="73"/>
        <end position="83"/>
    </location>
</feature>
<organism evidence="2 3">
    <name type="scientific">Gluconacetobacter diazotrophicus (strain ATCC 49037 / DSM 5601 / CCUG 37298 / CIP 103539 / LMG 7603 / PAl5)</name>
    <dbReference type="NCBI Taxonomy" id="272568"/>
    <lineage>
        <taxon>Bacteria</taxon>
        <taxon>Pseudomonadati</taxon>
        <taxon>Pseudomonadota</taxon>
        <taxon>Alphaproteobacteria</taxon>
        <taxon>Acetobacterales</taxon>
        <taxon>Acetobacteraceae</taxon>
        <taxon>Gluconacetobacter</taxon>
    </lineage>
</organism>
<keyword evidence="3" id="KW-1185">Reference proteome</keyword>
<feature type="region of interest" description="Disordered" evidence="1">
    <location>
        <begin position="1"/>
        <end position="26"/>
    </location>
</feature>
<name>A9H656_GLUDA</name>
<dbReference type="AlphaFoldDB" id="A9H656"/>
<feature type="compositionally biased region" description="Basic and acidic residues" evidence="1">
    <location>
        <begin position="61"/>
        <end position="71"/>
    </location>
</feature>
<gene>
    <name evidence="2" type="ordered locus">GDI0473</name>
</gene>
<dbReference type="EMBL" id="AM889285">
    <property type="protein sequence ID" value="CAP54416.1"/>
    <property type="molecule type" value="Genomic_DNA"/>
</dbReference>
<reference evidence="2 3" key="1">
    <citation type="journal article" date="2009" name="BMC Genomics">
        <title>Complete genome sequence of the sugarcane nitrogen-fixing endophyte Gluconacetobacter diazotrophicus Pal5.</title>
        <authorList>
            <person name="Bertalan M."/>
            <person name="Albano R."/>
            <person name="Padua V."/>
            <person name="Rouws L."/>
            <person name="Rojas C."/>
            <person name="Hemerly A."/>
            <person name="Teixeira K."/>
            <person name="Schwab S."/>
            <person name="Araujo J."/>
            <person name="Oliveira A."/>
            <person name="Franca L."/>
            <person name="Magalhaes V."/>
            <person name="Alqueres S."/>
            <person name="Cardoso A."/>
            <person name="Almeida W."/>
            <person name="Loureiro M.M."/>
            <person name="Nogueira E."/>
            <person name="Cidade D."/>
            <person name="Oliveira D."/>
            <person name="Simao T."/>
            <person name="Macedo J."/>
            <person name="Valadao A."/>
            <person name="Dreschsel M."/>
            <person name="Freitas F."/>
            <person name="Vidal M."/>
            <person name="Guedes H."/>
            <person name="Rodrigues E."/>
            <person name="Meneses C."/>
            <person name="Brioso P."/>
            <person name="Pozzer L."/>
            <person name="Figueiredo D."/>
            <person name="Montano H."/>
            <person name="Junior J."/>
            <person name="Filho G."/>
            <person name="Flores V."/>
            <person name="Ferreira B."/>
            <person name="Branco A."/>
            <person name="Gonzalez P."/>
            <person name="Guillobel H."/>
            <person name="Lemos M."/>
            <person name="Seibel L."/>
            <person name="Macedo J."/>
            <person name="Alves-Ferreira M."/>
            <person name="Sachetto-Martins G."/>
            <person name="Coelho A."/>
            <person name="Santos E."/>
            <person name="Amaral G."/>
            <person name="Neves A."/>
            <person name="Pacheco A.B."/>
            <person name="Carvalho D."/>
            <person name="Lery L."/>
            <person name="Bisch P."/>
            <person name="Rossle S.C."/>
            <person name="Urmenyi T."/>
            <person name="Kruger W.V."/>
            <person name="Martins O."/>
            <person name="Baldani J.I."/>
            <person name="Ferreira P.C."/>
        </authorList>
    </citation>
    <scope>NUCLEOTIDE SEQUENCE [LARGE SCALE GENOMIC DNA]</scope>
    <source>
        <strain evidence="3">ATCC 49037 / DSM 5601 / CCUG 37298 / CIP 103539 / LMG 7603 / PAl5</strain>
    </source>
</reference>
<evidence type="ECO:0000313" key="3">
    <source>
        <dbReference type="Proteomes" id="UP000001176"/>
    </source>
</evidence>
<dbReference type="Proteomes" id="UP000001176">
    <property type="component" value="Chromosome"/>
</dbReference>
<proteinExistence type="predicted"/>
<feature type="region of interest" description="Disordered" evidence="1">
    <location>
        <begin position="52"/>
        <end position="87"/>
    </location>
</feature>
<protein>
    <submittedName>
        <fullName evidence="2">Uncharacterized protein</fullName>
    </submittedName>
</protein>
<sequence length="115" mass="12036">MRVSGRRALTSAEPQPHAAQAGADEVEEQVFAADQRQEKDDLLMGMMAGRGRARALPARQETAEGHHRDDGAEPGGASGGCDGSGRHGKVGMHLAGSYCNLVALKSHDGCEKATQ</sequence>
<evidence type="ECO:0000256" key="1">
    <source>
        <dbReference type="SAM" id="MobiDB-lite"/>
    </source>
</evidence>
<dbReference type="KEGG" id="gdi:GDI0473"/>